<organism evidence="2 3">
    <name type="scientific">Paraclostridium tenue</name>
    <dbReference type="NCBI Taxonomy" id="1737"/>
    <lineage>
        <taxon>Bacteria</taxon>
        <taxon>Bacillati</taxon>
        <taxon>Bacillota</taxon>
        <taxon>Clostridia</taxon>
        <taxon>Peptostreptococcales</taxon>
        <taxon>Peptostreptococcaceae</taxon>
        <taxon>Paraclostridium</taxon>
    </lineage>
</organism>
<reference evidence="2 3" key="1">
    <citation type="journal article" date="2019" name="Int. J. Syst. Evol. Microbiol.">
        <title>The Global Catalogue of Microorganisms (GCM) 10K type strain sequencing project: providing services to taxonomists for standard genome sequencing and annotation.</title>
        <authorList>
            <consortium name="The Broad Institute Genomics Platform"/>
            <consortium name="The Broad Institute Genome Sequencing Center for Infectious Disease"/>
            <person name="Wu L."/>
            <person name="Ma J."/>
        </authorList>
    </citation>
    <scope>NUCLEOTIDE SEQUENCE [LARGE SCALE GENOMIC DNA]</scope>
    <source>
        <strain evidence="2 3">JCM 6486</strain>
    </source>
</reference>
<gene>
    <name evidence="2" type="ORF">GCM10008917_14600</name>
</gene>
<dbReference type="Proteomes" id="UP001400965">
    <property type="component" value="Unassembled WGS sequence"/>
</dbReference>
<evidence type="ECO:0000256" key="1">
    <source>
        <dbReference type="SAM" id="Phobius"/>
    </source>
</evidence>
<evidence type="ECO:0000313" key="2">
    <source>
        <dbReference type="EMBL" id="GAA0863766.1"/>
    </source>
</evidence>
<keyword evidence="1" id="KW-1133">Transmembrane helix</keyword>
<protein>
    <recommendedName>
        <fullName evidence="4">DUF3953 domain-containing protein</fullName>
    </recommendedName>
</protein>
<accession>A0ABN1M3F1</accession>
<name>A0ABN1M3F1_9FIRM</name>
<keyword evidence="3" id="KW-1185">Reference proteome</keyword>
<proteinExistence type="predicted"/>
<dbReference type="RefSeq" id="WP_346044401.1">
    <property type="nucleotide sequence ID" value="NZ_BAAACP010000007.1"/>
</dbReference>
<feature type="transmembrane region" description="Helical" evidence="1">
    <location>
        <begin position="64"/>
        <end position="81"/>
    </location>
</feature>
<sequence length="82" mass="9440">MYYNENLKQLNIGLCVSIFICAFLSMLKIVEGDFITKMILVGLSLQQLTLAYNEYKLKKTHRAVFSLLVAILIGIVFMKMFK</sequence>
<keyword evidence="1" id="KW-0472">Membrane</keyword>
<dbReference type="EMBL" id="BAAACP010000007">
    <property type="protein sequence ID" value="GAA0863766.1"/>
    <property type="molecule type" value="Genomic_DNA"/>
</dbReference>
<keyword evidence="1" id="KW-0812">Transmembrane</keyword>
<comment type="caution">
    <text evidence="2">The sequence shown here is derived from an EMBL/GenBank/DDBJ whole genome shotgun (WGS) entry which is preliminary data.</text>
</comment>
<evidence type="ECO:0008006" key="4">
    <source>
        <dbReference type="Google" id="ProtNLM"/>
    </source>
</evidence>
<evidence type="ECO:0000313" key="3">
    <source>
        <dbReference type="Proteomes" id="UP001400965"/>
    </source>
</evidence>
<feature type="transmembrane region" description="Helical" evidence="1">
    <location>
        <begin position="12"/>
        <end position="29"/>
    </location>
</feature>